<protein>
    <recommendedName>
        <fullName evidence="3">Cytochrome oxidase subunit 1</fullName>
    </recommendedName>
</protein>
<evidence type="ECO:0008006" key="3">
    <source>
        <dbReference type="Google" id="ProtNLM"/>
    </source>
</evidence>
<reference evidence="1" key="1">
    <citation type="submission" date="2023-05" db="EMBL/GenBank/DDBJ databases">
        <authorList>
            <person name="Stuckert A."/>
        </authorList>
    </citation>
    <scope>NUCLEOTIDE SEQUENCE</scope>
</reference>
<dbReference type="EMBL" id="CATNWA010011023">
    <property type="protein sequence ID" value="CAI9560991.1"/>
    <property type="molecule type" value="Genomic_DNA"/>
</dbReference>
<dbReference type="Proteomes" id="UP001162483">
    <property type="component" value="Unassembled WGS sequence"/>
</dbReference>
<name>A0ABN9CN84_9NEOB</name>
<organism evidence="1 2">
    <name type="scientific">Staurois parvus</name>
    <dbReference type="NCBI Taxonomy" id="386267"/>
    <lineage>
        <taxon>Eukaryota</taxon>
        <taxon>Metazoa</taxon>
        <taxon>Chordata</taxon>
        <taxon>Craniata</taxon>
        <taxon>Vertebrata</taxon>
        <taxon>Euteleostomi</taxon>
        <taxon>Amphibia</taxon>
        <taxon>Batrachia</taxon>
        <taxon>Anura</taxon>
        <taxon>Neobatrachia</taxon>
        <taxon>Ranoidea</taxon>
        <taxon>Ranidae</taxon>
        <taxon>Staurois</taxon>
    </lineage>
</organism>
<keyword evidence="2" id="KW-1185">Reference proteome</keyword>
<gene>
    <name evidence="1" type="ORF">SPARVUS_LOCUS5366481</name>
</gene>
<proteinExistence type="predicted"/>
<comment type="caution">
    <text evidence="1">The sequence shown here is derived from an EMBL/GenBank/DDBJ whole genome shotgun (WGS) entry which is preliminary data.</text>
</comment>
<evidence type="ECO:0000313" key="1">
    <source>
        <dbReference type="EMBL" id="CAI9560991.1"/>
    </source>
</evidence>
<accession>A0ABN9CN84</accession>
<evidence type="ECO:0000313" key="2">
    <source>
        <dbReference type="Proteomes" id="UP001162483"/>
    </source>
</evidence>
<sequence length="39" mass="4460">MLLYISCPHQSAPLHKIFLSDTPFYHTSPSECPFTSYSL</sequence>